<proteinExistence type="predicted"/>
<gene>
    <name evidence="1" type="ORF">APX70_200320</name>
</gene>
<organism evidence="1 2">
    <name type="scientific">Pseudomonas syringae pv. maculicola</name>
    <dbReference type="NCBI Taxonomy" id="59511"/>
    <lineage>
        <taxon>Bacteria</taxon>
        <taxon>Pseudomonadati</taxon>
        <taxon>Pseudomonadota</taxon>
        <taxon>Gammaproteobacteria</taxon>
        <taxon>Pseudomonadales</taxon>
        <taxon>Pseudomonadaceae</taxon>
        <taxon>Pseudomonas</taxon>
    </lineage>
</organism>
<protein>
    <submittedName>
        <fullName evidence="1">Uncharacterized protein</fullName>
    </submittedName>
</protein>
<comment type="caution">
    <text evidence="1">The sequence shown here is derived from an EMBL/GenBank/DDBJ whole genome shotgun (WGS) entry which is preliminary data.</text>
</comment>
<reference evidence="1 2" key="1">
    <citation type="submission" date="2018-08" db="EMBL/GenBank/DDBJ databases">
        <title>Recombination of ecologically and evolutionarily significant loci maintains genetic cohesion in the Pseudomonas syringae species complex.</title>
        <authorList>
            <person name="Dillon M."/>
            <person name="Thakur S."/>
            <person name="Almeida R.N.D."/>
            <person name="Weir B.S."/>
            <person name="Guttman D.S."/>
        </authorList>
    </citation>
    <scope>NUCLEOTIDE SEQUENCE [LARGE SCALE GENOMIC DNA]</scope>
    <source>
        <strain evidence="1 2">88_10</strain>
    </source>
</reference>
<evidence type="ECO:0000313" key="2">
    <source>
        <dbReference type="Proteomes" id="UP000282378"/>
    </source>
</evidence>
<dbReference type="EMBL" id="RBNL01003342">
    <property type="protein sequence ID" value="RML53164.1"/>
    <property type="molecule type" value="Genomic_DNA"/>
</dbReference>
<sequence length="35" mass="3634">MQRGSAGNIGMITIGQCTGAQVAAFANHGLFERPE</sequence>
<accession>A0A3M2WNT6</accession>
<dbReference type="AlphaFoldDB" id="A0A3M2WNT6"/>
<dbReference type="Proteomes" id="UP000282378">
    <property type="component" value="Unassembled WGS sequence"/>
</dbReference>
<evidence type="ECO:0000313" key="1">
    <source>
        <dbReference type="EMBL" id="RML53164.1"/>
    </source>
</evidence>
<name>A0A3M2WNT6_PSEYM</name>